<dbReference type="AlphaFoldDB" id="U9TPG0"/>
<reference evidence="1" key="1">
    <citation type="submission" date="2013-07" db="EMBL/GenBank/DDBJ databases">
        <title>The genome of an arbuscular mycorrhizal fungus provides insights into the evolution of the oldest plant symbiosis.</title>
        <authorList>
            <consortium name="DOE Joint Genome Institute"/>
            <person name="Tisserant E."/>
            <person name="Malbreil M."/>
            <person name="Kuo A."/>
            <person name="Kohler A."/>
            <person name="Symeonidi A."/>
            <person name="Balestrini R."/>
            <person name="Charron P."/>
            <person name="Duensing N."/>
            <person name="Frei-dit-Frey N."/>
            <person name="Gianinazzi-Pearson V."/>
            <person name="Gilbert B."/>
            <person name="Handa Y."/>
            <person name="Hijri M."/>
            <person name="Kaul R."/>
            <person name="Kawaguchi M."/>
            <person name="Krajinski F."/>
            <person name="Lammers P."/>
            <person name="Lapierre D."/>
            <person name="Masclaux F.G."/>
            <person name="Murat C."/>
            <person name="Morin E."/>
            <person name="Ndikumana S."/>
            <person name="Pagni M."/>
            <person name="Petitpierre D."/>
            <person name="Requena N."/>
            <person name="Rosikiewicz P."/>
            <person name="Riley R."/>
            <person name="Saito K."/>
            <person name="San Clemente H."/>
            <person name="Shapiro H."/>
            <person name="van Tuinen D."/>
            <person name="Becard G."/>
            <person name="Bonfante P."/>
            <person name="Paszkowski U."/>
            <person name="Shachar-Hill Y."/>
            <person name="Young J.P."/>
            <person name="Sanders I.R."/>
            <person name="Henrissat B."/>
            <person name="Rensing S.A."/>
            <person name="Grigoriev I.V."/>
            <person name="Corradi N."/>
            <person name="Roux C."/>
            <person name="Martin F."/>
        </authorList>
    </citation>
    <scope>NUCLEOTIDE SEQUENCE</scope>
    <source>
        <strain evidence="1">DAOM 197198</strain>
    </source>
</reference>
<proteinExistence type="predicted"/>
<evidence type="ECO:0000313" key="1">
    <source>
        <dbReference type="EMBL" id="ESA09342.1"/>
    </source>
</evidence>
<dbReference type="HOGENOM" id="CLU_2428187_0_0_1"/>
<dbReference type="EMBL" id="KI288201">
    <property type="protein sequence ID" value="ESA09342.1"/>
    <property type="molecule type" value="Genomic_DNA"/>
</dbReference>
<accession>U9TPG0</accession>
<organism evidence="1">
    <name type="scientific">Rhizophagus irregularis (strain DAOM 181602 / DAOM 197198 / MUCL 43194)</name>
    <name type="common">Arbuscular mycorrhizal fungus</name>
    <name type="synonym">Glomus intraradices</name>
    <dbReference type="NCBI Taxonomy" id="747089"/>
    <lineage>
        <taxon>Eukaryota</taxon>
        <taxon>Fungi</taxon>
        <taxon>Fungi incertae sedis</taxon>
        <taxon>Mucoromycota</taxon>
        <taxon>Glomeromycotina</taxon>
        <taxon>Glomeromycetes</taxon>
        <taxon>Glomerales</taxon>
        <taxon>Glomeraceae</taxon>
        <taxon>Rhizophagus</taxon>
    </lineage>
</organism>
<gene>
    <name evidence="1" type="ORF">GLOINDRAFT_30645</name>
</gene>
<name>U9TPG0_RHIID</name>
<dbReference type="VEuPathDB" id="FungiDB:RhiirFUN_023554"/>
<sequence>MSSNTERDNDYFKIIPYGIWSLETFVTYALCKDIYVDKAKAHREFYGELQRIENCGSSQAKRARELLQQKKVSSDQNGGILLVFAPSLTST</sequence>
<protein>
    <submittedName>
        <fullName evidence="1">Uncharacterized protein</fullName>
    </submittedName>
</protein>